<evidence type="ECO:0000256" key="10">
    <source>
        <dbReference type="SAM" id="Coils"/>
    </source>
</evidence>
<keyword evidence="6" id="KW-0597">Phosphoprotein</keyword>
<feature type="coiled-coil region" evidence="10">
    <location>
        <begin position="41"/>
        <end position="97"/>
    </location>
</feature>
<proteinExistence type="inferred from homology"/>
<dbReference type="Gene3D" id="2.30.30.1020">
    <property type="entry name" value="CCR4-NOT complex subunit 2/3/5, C-terminal domain"/>
    <property type="match status" value="1"/>
</dbReference>
<evidence type="ECO:0000256" key="7">
    <source>
        <dbReference type="ARBA" id="ARBA00023015"/>
    </source>
</evidence>
<dbReference type="GO" id="GO:0005737">
    <property type="term" value="C:cytoplasm"/>
    <property type="evidence" value="ECO:0007669"/>
    <property type="project" value="UniProtKB-SubCell"/>
</dbReference>
<feature type="region of interest" description="Disordered" evidence="11">
    <location>
        <begin position="606"/>
        <end position="671"/>
    </location>
</feature>
<accession>A0A1D6KZA8</accession>
<dbReference type="PaxDb" id="4577-GRMZM2G340749_P01"/>
<dbReference type="PIRSF" id="PIRSF005290">
    <property type="entry name" value="NOT_su_3_5"/>
    <property type="match status" value="1"/>
</dbReference>
<evidence type="ECO:0000256" key="11">
    <source>
        <dbReference type="SAM" id="MobiDB-lite"/>
    </source>
</evidence>
<keyword evidence="10" id="KW-0175">Coiled coil</keyword>
<evidence type="ECO:0000256" key="3">
    <source>
        <dbReference type="ARBA" id="ARBA00007682"/>
    </source>
</evidence>
<comment type="subcellular location">
    <subcellularLocation>
        <location evidence="2">Cytoplasm</location>
    </subcellularLocation>
    <subcellularLocation>
        <location evidence="1">Nucleus</location>
    </subcellularLocation>
</comment>
<feature type="domain" description="NOT2/NOT3/NOT5 C-terminal" evidence="13">
    <location>
        <begin position="709"/>
        <end position="845"/>
    </location>
</feature>
<organism evidence="14">
    <name type="scientific">Zea mays</name>
    <name type="common">Maize</name>
    <dbReference type="NCBI Taxonomy" id="4577"/>
    <lineage>
        <taxon>Eukaryota</taxon>
        <taxon>Viridiplantae</taxon>
        <taxon>Streptophyta</taxon>
        <taxon>Embryophyta</taxon>
        <taxon>Tracheophyta</taxon>
        <taxon>Spermatophyta</taxon>
        <taxon>Magnoliopsida</taxon>
        <taxon>Liliopsida</taxon>
        <taxon>Poales</taxon>
        <taxon>Poaceae</taxon>
        <taxon>PACMAD clade</taxon>
        <taxon>Panicoideae</taxon>
        <taxon>Andropogonodae</taxon>
        <taxon>Andropogoneae</taxon>
        <taxon>Tripsacinae</taxon>
        <taxon>Zea</taxon>
    </lineage>
</organism>
<protein>
    <submittedName>
        <fullName evidence="14">Transcription regulator NOT2/NOT3/NOT5 family protein</fullName>
    </submittedName>
</protein>
<feature type="domain" description="CCR4-Not complex component Not N-terminal" evidence="12">
    <location>
        <begin position="4"/>
        <end position="227"/>
    </location>
</feature>
<keyword evidence="5" id="KW-0678">Repressor</keyword>
<gene>
    <name evidence="14" type="ORF">ZEAMMB73_Zm00001d033494</name>
</gene>
<evidence type="ECO:0000256" key="1">
    <source>
        <dbReference type="ARBA" id="ARBA00004123"/>
    </source>
</evidence>
<keyword evidence="8" id="KW-0804">Transcription</keyword>
<name>A0A1D6KZA8_MAIZE</name>
<evidence type="ECO:0000256" key="9">
    <source>
        <dbReference type="ARBA" id="ARBA00023242"/>
    </source>
</evidence>
<dbReference type="InterPro" id="IPR040168">
    <property type="entry name" value="Not2/3/5"/>
</dbReference>
<sequence>MGASRKLQGEIDRVLKKVQEGVDVFDSIWNKVYDTENANQKEKFEADLKKEIKKLQRYRDQIKTWIQSSEIKDKKALMDARKQIEREMERFKVCEKETKTKAFSKEGLGQQPKTDPKEKAKAETRDWLNNVVSDLESQIDNFEAEIEGLSIKKGKQRPPRLVHLEKSITRHKAHIKKLESILRLLDNDELSPEQVNDVKDFLDDYVERNQEDFDEFSDVEDLYSTLPMEKVEALEDMVSLAPSSLVKGVASVPTTAVSSTKSSIATSLTQPTVSTAPSQSTSQDQTEDTASQESNSESVPQTPPPKGGNSGPSIPAVPIAVSTGSAAISVLAETISSPVRPIVPTTVATILSSAIPRSAPENTSTVTSIPANLSITLKDDESMSFPPRRPSPAITEIGIGRGIARGTTSQALGTAPITIGPVPGNGSVSALPGINDLSKRNILNTDEKINSGGLSQQLVMPLGSKVQPQQVPRTNDAISSESANTNESPILGGRVFSPPVVSGVQWRPLGAAAFQNQSEISHFRGRPEISADHREKYIQRLQQVQQQGGSLLNVSHITGINQKQFPTQQPNPLLQQFNSQSSSISSQVNLGVQGTDAGHIKSEEEEQLLAEDGVESSATTGANKQTSEDDTKIPYSNPSAPAAESNQLPRDTDPSPGQPLQPGMSSSGVGVIGRRSVSDLGAIGDNLTGTSASSGHDQLYNLQMLEAAFHKLPQPKDSERAKTYIPRHPAVTPASYPQVQPSIVSHPSFWERIGSDTLATDMLFFAFYYQQNTYQQYMAARELKKQSWRFHRRYNTWFQRHVEPQVTTDEYERGSYVYFDFHVTEDGSGWCQRIKNDFTFEYNFLEDELSVQTN</sequence>
<feature type="compositionally biased region" description="Polar residues" evidence="11">
    <location>
        <begin position="634"/>
        <end position="649"/>
    </location>
</feature>
<dbReference type="Pfam" id="PF04065">
    <property type="entry name" value="Not3"/>
    <property type="match status" value="1"/>
</dbReference>
<dbReference type="PANTHER" id="PTHR23326">
    <property type="entry name" value="CCR4 NOT-RELATED"/>
    <property type="match status" value="1"/>
</dbReference>
<evidence type="ECO:0000256" key="6">
    <source>
        <dbReference type="ARBA" id="ARBA00022553"/>
    </source>
</evidence>
<reference evidence="14" key="1">
    <citation type="submission" date="2015-12" db="EMBL/GenBank/DDBJ databases">
        <title>Update maize B73 reference genome by single molecule sequencing technologies.</title>
        <authorList>
            <consortium name="Maize Genome Sequencing Project"/>
            <person name="Ware D."/>
        </authorList>
    </citation>
    <scope>NUCLEOTIDE SEQUENCE [LARGE SCALE GENOMIC DNA]</scope>
    <source>
        <tissue evidence="14">Seedling</tissue>
    </source>
</reference>
<dbReference type="EMBL" id="CM007647">
    <property type="protein sequence ID" value="ONM07717.1"/>
    <property type="molecule type" value="Genomic_DNA"/>
</dbReference>
<dbReference type="AlphaFoldDB" id="A0A1D6KZA8"/>
<dbReference type="InterPro" id="IPR038635">
    <property type="entry name" value="CCR4-NOT_su2/3/5_C_sf"/>
</dbReference>
<keyword evidence="4" id="KW-0963">Cytoplasm</keyword>
<feature type="coiled-coil region" evidence="10">
    <location>
        <begin position="125"/>
        <end position="152"/>
    </location>
</feature>
<dbReference type="Pfam" id="PF04153">
    <property type="entry name" value="NOT2_3_5_C"/>
    <property type="match status" value="1"/>
</dbReference>
<evidence type="ECO:0000256" key="5">
    <source>
        <dbReference type="ARBA" id="ARBA00022491"/>
    </source>
</evidence>
<dbReference type="InterPro" id="IPR007282">
    <property type="entry name" value="NOT2/3/5_C"/>
</dbReference>
<dbReference type="InterPro" id="IPR012270">
    <property type="entry name" value="CCR4-NOT_su3/5"/>
</dbReference>
<evidence type="ECO:0000259" key="12">
    <source>
        <dbReference type="Pfam" id="PF04065"/>
    </source>
</evidence>
<evidence type="ECO:0000256" key="4">
    <source>
        <dbReference type="ARBA" id="ARBA00022490"/>
    </source>
</evidence>
<evidence type="ECO:0000256" key="8">
    <source>
        <dbReference type="ARBA" id="ARBA00023163"/>
    </source>
</evidence>
<evidence type="ECO:0000256" key="2">
    <source>
        <dbReference type="ARBA" id="ARBA00004496"/>
    </source>
</evidence>
<keyword evidence="7" id="KW-0805">Transcription regulation</keyword>
<dbReference type="InterPro" id="IPR007207">
    <property type="entry name" value="Not_N"/>
</dbReference>
<dbReference type="GO" id="GO:0005634">
    <property type="term" value="C:nucleus"/>
    <property type="evidence" value="ECO:0007669"/>
    <property type="project" value="UniProtKB-SubCell"/>
</dbReference>
<keyword evidence="9" id="KW-0539">Nucleus</keyword>
<dbReference type="FunFam" id="2.30.30.1020:FF:000003">
    <property type="entry name" value="CCR4-NOT transcription complex subunit 3 isoform X1"/>
    <property type="match status" value="1"/>
</dbReference>
<evidence type="ECO:0000259" key="13">
    <source>
        <dbReference type="Pfam" id="PF04153"/>
    </source>
</evidence>
<dbReference type="GO" id="GO:0006355">
    <property type="term" value="P:regulation of DNA-templated transcription"/>
    <property type="evidence" value="ECO:0007669"/>
    <property type="project" value="InterPro"/>
</dbReference>
<evidence type="ECO:0000313" key="14">
    <source>
        <dbReference type="EMBL" id="ONM07717.1"/>
    </source>
</evidence>
<feature type="compositionally biased region" description="Polar residues" evidence="11">
    <location>
        <begin position="616"/>
        <end position="625"/>
    </location>
</feature>
<feature type="compositionally biased region" description="Polar residues" evidence="11">
    <location>
        <begin position="256"/>
        <end position="300"/>
    </location>
</feature>
<feature type="region of interest" description="Disordered" evidence="11">
    <location>
        <begin position="256"/>
        <end position="317"/>
    </location>
</feature>
<feature type="region of interest" description="Disordered" evidence="11">
    <location>
        <begin position="102"/>
        <end position="122"/>
    </location>
</feature>
<dbReference type="ExpressionAtlas" id="A0A1D6KZA8">
    <property type="expression patterns" value="baseline and differential"/>
</dbReference>
<dbReference type="GO" id="GO:0030015">
    <property type="term" value="C:CCR4-NOT core complex"/>
    <property type="evidence" value="ECO:0007669"/>
    <property type="project" value="InterPro"/>
</dbReference>
<comment type="similarity">
    <text evidence="3">Belongs to the CNOT2/3/5 family.</text>
</comment>